<dbReference type="SUPFAM" id="SSF48498">
    <property type="entry name" value="Tetracyclin repressor-like, C-terminal domain"/>
    <property type="match status" value="1"/>
</dbReference>
<gene>
    <name evidence="4" type="ORF">ACFPZ4_20675</name>
</gene>
<feature type="DNA-binding region" description="H-T-H motif" evidence="2">
    <location>
        <begin position="37"/>
        <end position="56"/>
    </location>
</feature>
<dbReference type="Gene3D" id="1.10.357.10">
    <property type="entry name" value="Tetracycline Repressor, domain 2"/>
    <property type="match status" value="1"/>
</dbReference>
<keyword evidence="1 2" id="KW-0238">DNA-binding</keyword>
<dbReference type="RefSeq" id="WP_353901158.1">
    <property type="nucleotide sequence ID" value="NZ_CP158970.1"/>
</dbReference>
<dbReference type="PANTHER" id="PTHR30055">
    <property type="entry name" value="HTH-TYPE TRANSCRIPTIONAL REGULATOR RUTR"/>
    <property type="match status" value="1"/>
</dbReference>
<dbReference type="PANTHER" id="PTHR30055:SF235">
    <property type="entry name" value="TRANSCRIPTIONAL REGULATORY PROTEIN"/>
    <property type="match status" value="1"/>
</dbReference>
<dbReference type="InterPro" id="IPR050109">
    <property type="entry name" value="HTH-type_TetR-like_transc_reg"/>
</dbReference>
<dbReference type="PRINTS" id="PR00455">
    <property type="entry name" value="HTHTETR"/>
</dbReference>
<dbReference type="Proteomes" id="UP001596207">
    <property type="component" value="Unassembled WGS sequence"/>
</dbReference>
<dbReference type="EMBL" id="JBHSQQ010000141">
    <property type="protein sequence ID" value="MFC5943882.1"/>
    <property type="molecule type" value="Genomic_DNA"/>
</dbReference>
<keyword evidence="5" id="KW-1185">Reference proteome</keyword>
<organism evidence="4 5">
    <name type="scientific">Micromonospora harpali</name>
    <dbReference type="NCBI Taxonomy" id="1490225"/>
    <lineage>
        <taxon>Bacteria</taxon>
        <taxon>Bacillati</taxon>
        <taxon>Actinomycetota</taxon>
        <taxon>Actinomycetes</taxon>
        <taxon>Micromonosporales</taxon>
        <taxon>Micromonosporaceae</taxon>
        <taxon>Micromonospora</taxon>
    </lineage>
</organism>
<dbReference type="InterPro" id="IPR001647">
    <property type="entry name" value="HTH_TetR"/>
</dbReference>
<reference evidence="5" key="1">
    <citation type="journal article" date="2019" name="Int. J. Syst. Evol. Microbiol.">
        <title>The Global Catalogue of Microorganisms (GCM) 10K type strain sequencing project: providing services to taxonomists for standard genome sequencing and annotation.</title>
        <authorList>
            <consortium name="The Broad Institute Genomics Platform"/>
            <consortium name="The Broad Institute Genome Sequencing Center for Infectious Disease"/>
            <person name="Wu L."/>
            <person name="Ma J."/>
        </authorList>
    </citation>
    <scope>NUCLEOTIDE SEQUENCE [LARGE SCALE GENOMIC DNA]</scope>
    <source>
        <strain evidence="5">CGMCC 4.7173</strain>
    </source>
</reference>
<dbReference type="InterPro" id="IPR036271">
    <property type="entry name" value="Tet_transcr_reg_TetR-rel_C_sf"/>
</dbReference>
<evidence type="ECO:0000256" key="1">
    <source>
        <dbReference type="ARBA" id="ARBA00023125"/>
    </source>
</evidence>
<dbReference type="InterPro" id="IPR009057">
    <property type="entry name" value="Homeodomain-like_sf"/>
</dbReference>
<dbReference type="InterPro" id="IPR041678">
    <property type="entry name" value="TetR_C_16"/>
</dbReference>
<evidence type="ECO:0000256" key="2">
    <source>
        <dbReference type="PROSITE-ProRule" id="PRU00335"/>
    </source>
</evidence>
<evidence type="ECO:0000259" key="3">
    <source>
        <dbReference type="PROSITE" id="PS50977"/>
    </source>
</evidence>
<protein>
    <submittedName>
        <fullName evidence="4">TetR family transcriptional regulator</fullName>
    </submittedName>
</protein>
<dbReference type="Pfam" id="PF00440">
    <property type="entry name" value="TetR_N"/>
    <property type="match status" value="1"/>
</dbReference>
<dbReference type="Pfam" id="PF17920">
    <property type="entry name" value="TetR_C_16"/>
    <property type="match status" value="1"/>
</dbReference>
<name>A0ABW1HR36_9ACTN</name>
<comment type="caution">
    <text evidence="4">The sequence shown here is derived from an EMBL/GenBank/DDBJ whole genome shotgun (WGS) entry which is preliminary data.</text>
</comment>
<accession>A0ABW1HR36</accession>
<feature type="domain" description="HTH tetR-type" evidence="3">
    <location>
        <begin position="14"/>
        <end position="74"/>
    </location>
</feature>
<evidence type="ECO:0000313" key="5">
    <source>
        <dbReference type="Proteomes" id="UP001596207"/>
    </source>
</evidence>
<sequence>MATARRTGRRPGNPGTREAILDAARAAFAERGFDAASIRSIAAAAGVDPALVHHYFGGKDQLFLAAMGAPLDPGELLPRVLAGDPDGVGERLVRTFLGVWDSPAGTAAVALLRSAVSNEWTARLLREFLVTQVLRRVLHHLDVDPAELPLRGSLVASQLVGLALMRYVVRLEPVASAPPETLVAAVGPTVQRYLRGGLG</sequence>
<dbReference type="PROSITE" id="PS50977">
    <property type="entry name" value="HTH_TETR_2"/>
    <property type="match status" value="1"/>
</dbReference>
<dbReference type="SUPFAM" id="SSF46689">
    <property type="entry name" value="Homeodomain-like"/>
    <property type="match status" value="1"/>
</dbReference>
<dbReference type="Gene3D" id="1.10.10.60">
    <property type="entry name" value="Homeodomain-like"/>
    <property type="match status" value="1"/>
</dbReference>
<proteinExistence type="predicted"/>
<evidence type="ECO:0000313" key="4">
    <source>
        <dbReference type="EMBL" id="MFC5943882.1"/>
    </source>
</evidence>